<dbReference type="GO" id="GO:0051321">
    <property type="term" value="P:meiotic cell cycle"/>
    <property type="evidence" value="ECO:0007669"/>
    <property type="project" value="TreeGrafter"/>
</dbReference>
<evidence type="ECO:0000256" key="1">
    <source>
        <dbReference type="ARBA" id="ARBA00004245"/>
    </source>
</evidence>
<feature type="region of interest" description="Disordered" evidence="6">
    <location>
        <begin position="287"/>
        <end position="311"/>
    </location>
</feature>
<proteinExistence type="inferred from homology"/>
<feature type="compositionally biased region" description="Basic residues" evidence="6">
    <location>
        <begin position="1043"/>
        <end position="1057"/>
    </location>
</feature>
<accession>A0A5C3EAX5</accession>
<feature type="compositionally biased region" description="Basic and acidic residues" evidence="6">
    <location>
        <begin position="296"/>
        <end position="311"/>
    </location>
</feature>
<comment type="subcellular location">
    <subcellularLocation>
        <location evidence="1">Cytoplasm</location>
        <location evidence="1">Cytoskeleton</location>
    </subcellularLocation>
</comment>
<feature type="domain" description="Gamma tubulin complex component C-terminal" evidence="7">
    <location>
        <begin position="789"/>
        <end position="1055"/>
    </location>
</feature>
<feature type="region of interest" description="Disordered" evidence="6">
    <location>
        <begin position="1"/>
        <end position="34"/>
    </location>
</feature>
<dbReference type="GO" id="GO:0000922">
    <property type="term" value="C:spindle pole"/>
    <property type="evidence" value="ECO:0007669"/>
    <property type="project" value="InterPro"/>
</dbReference>
<dbReference type="Pfam" id="PF04130">
    <property type="entry name" value="GCP_C_terminal"/>
    <property type="match status" value="1"/>
</dbReference>
<evidence type="ECO:0000256" key="2">
    <source>
        <dbReference type="ARBA" id="ARBA00010337"/>
    </source>
</evidence>
<evidence type="ECO:0000256" key="5">
    <source>
        <dbReference type="ARBA" id="ARBA00023212"/>
    </source>
</evidence>
<dbReference type="GO" id="GO:0000930">
    <property type="term" value="C:gamma-tubulin complex"/>
    <property type="evidence" value="ECO:0007669"/>
    <property type="project" value="UniProtKB-ARBA"/>
</dbReference>
<dbReference type="GO" id="GO:0005816">
    <property type="term" value="C:spindle pole body"/>
    <property type="evidence" value="ECO:0007669"/>
    <property type="project" value="UniProtKB-ARBA"/>
</dbReference>
<dbReference type="EMBL" id="OOIN01000015">
    <property type="protein sequence ID" value="SPO26781.1"/>
    <property type="molecule type" value="Genomic_DNA"/>
</dbReference>
<organism evidence="8 9">
    <name type="scientific">Ustilago trichophora</name>
    <dbReference type="NCBI Taxonomy" id="86804"/>
    <lineage>
        <taxon>Eukaryota</taxon>
        <taxon>Fungi</taxon>
        <taxon>Dikarya</taxon>
        <taxon>Basidiomycota</taxon>
        <taxon>Ustilaginomycotina</taxon>
        <taxon>Ustilaginomycetes</taxon>
        <taxon>Ustilaginales</taxon>
        <taxon>Ustilaginaceae</taxon>
        <taxon>Ustilago</taxon>
    </lineage>
</organism>
<evidence type="ECO:0000256" key="3">
    <source>
        <dbReference type="ARBA" id="ARBA00022490"/>
    </source>
</evidence>
<reference evidence="8 9" key="1">
    <citation type="submission" date="2018-03" db="EMBL/GenBank/DDBJ databases">
        <authorList>
            <person name="Guldener U."/>
        </authorList>
    </citation>
    <scope>NUCLEOTIDE SEQUENCE [LARGE SCALE GENOMIC DNA]</scope>
    <source>
        <strain evidence="8 9">NBRC100155</strain>
    </source>
</reference>
<feature type="compositionally biased region" description="Acidic residues" evidence="6">
    <location>
        <begin position="1069"/>
        <end position="1097"/>
    </location>
</feature>
<evidence type="ECO:0000256" key="4">
    <source>
        <dbReference type="ARBA" id="ARBA00022701"/>
    </source>
</evidence>
<dbReference type="GO" id="GO:0007020">
    <property type="term" value="P:microtubule nucleation"/>
    <property type="evidence" value="ECO:0007669"/>
    <property type="project" value="InterPro"/>
</dbReference>
<evidence type="ECO:0000313" key="9">
    <source>
        <dbReference type="Proteomes" id="UP000324022"/>
    </source>
</evidence>
<dbReference type="InterPro" id="IPR040457">
    <property type="entry name" value="GCP_C"/>
</dbReference>
<dbReference type="Gene3D" id="1.20.120.1900">
    <property type="entry name" value="Gamma-tubulin complex, C-terminal domain"/>
    <property type="match status" value="1"/>
</dbReference>
<dbReference type="InterPro" id="IPR042241">
    <property type="entry name" value="GCP_C_sf"/>
</dbReference>
<keyword evidence="5" id="KW-0206">Cytoskeleton</keyword>
<evidence type="ECO:0000259" key="7">
    <source>
        <dbReference type="Pfam" id="PF04130"/>
    </source>
</evidence>
<feature type="region of interest" description="Disordered" evidence="6">
    <location>
        <begin position="1036"/>
        <end position="1102"/>
    </location>
</feature>
<evidence type="ECO:0000256" key="6">
    <source>
        <dbReference type="SAM" id="MobiDB-lite"/>
    </source>
</evidence>
<dbReference type="GO" id="GO:0005874">
    <property type="term" value="C:microtubule"/>
    <property type="evidence" value="ECO:0007669"/>
    <property type="project" value="UniProtKB-KW"/>
</dbReference>
<keyword evidence="4" id="KW-0493">Microtubule</keyword>
<keyword evidence="3" id="KW-0963">Cytoplasm</keyword>
<dbReference type="PANTHER" id="PTHR19302:SF70">
    <property type="entry name" value="GAMMA-TUBULIN COMPLEX COMPONENT 6"/>
    <property type="match status" value="1"/>
</dbReference>
<dbReference type="Proteomes" id="UP000324022">
    <property type="component" value="Unassembled WGS sequence"/>
</dbReference>
<dbReference type="GO" id="GO:0043015">
    <property type="term" value="F:gamma-tubulin binding"/>
    <property type="evidence" value="ECO:0007669"/>
    <property type="project" value="InterPro"/>
</dbReference>
<dbReference type="GO" id="GO:0051011">
    <property type="term" value="F:microtubule minus-end binding"/>
    <property type="evidence" value="ECO:0007669"/>
    <property type="project" value="TreeGrafter"/>
</dbReference>
<dbReference type="GO" id="GO:0031122">
    <property type="term" value="P:cytoplasmic microtubule organization"/>
    <property type="evidence" value="ECO:0007669"/>
    <property type="project" value="TreeGrafter"/>
</dbReference>
<keyword evidence="9" id="KW-1185">Reference proteome</keyword>
<gene>
    <name evidence="8" type="ORF">UTRI_04093_B</name>
</gene>
<protein>
    <submittedName>
        <fullName evidence="8">Related to gamma-tubulin complex component 5</fullName>
    </submittedName>
</protein>
<dbReference type="PANTHER" id="PTHR19302">
    <property type="entry name" value="GAMMA TUBULIN COMPLEX PROTEIN"/>
    <property type="match status" value="1"/>
</dbReference>
<dbReference type="GO" id="GO:0051225">
    <property type="term" value="P:spindle assembly"/>
    <property type="evidence" value="ECO:0007669"/>
    <property type="project" value="TreeGrafter"/>
</dbReference>
<dbReference type="OrthoDB" id="66546at2759"/>
<feature type="compositionally biased region" description="Polar residues" evidence="6">
    <location>
        <begin position="17"/>
        <end position="28"/>
    </location>
</feature>
<sequence>MAPVAGPSSGGLGGRAPTTNMTRTATKSKTNKRIEQERILDRLVEAFLQDTQNSSSSSKSAQKAKAIQAIDKDSWSPADDDEIAAAVQGLALKHSIHLDHELAVALRRCYSQLLISCQRSVRLTAQTRDAHKRRGPDVRSIPDPLLRPDNVADAVRLLLQLSKPADVTARTAANLMLNATQASRAQYLTPEQRKQAEKREWMSILVEEPLEGDDWAEDAMEQDNSDLSDWSLDSDDEYRLRIEHGYDSDKEVRKRRNRLTAVSASIQLSASSTDQFQRRELWTRERQTRSKALVEASDKSVRDPKSGNEMKPTELTEADAVRESLSALAGCSTFLFKQSPSGKISLALSGQSHVLAGLAEQLQVVAAISSTLAALRSFVKDTVLQSIQAVDALTRTPAVEAFAEQLQILLERVSLRLSELDADLAVASMPVRPTAIGADRYATLTQLLEFVLREAASVLLLSRLLLEMGFTTPTDAGMDTPIVGRAFSDRALIDGLQALLGFVHQQNEVAHSEAILADLSICLLAACRPAWKSVCRLIQRGLNFSIIRDHDPLFYDRLVQHMIRHDTSLPTSDSTFWTSGYAVEYTNSDLGAEEGDDGYNPPAFLQSIVQDVVTTAKGVGLLRSLGIDALGEVQPNADLDQVLGLHREETSAILDSIKSGLGGDDSDIEDGSGCNIDVETIARTTPLEAQNRLRQLLFSRTSQKPQFAGQRDATEESSESLPQTPDSQPDAELLLHAGTADRPQRTSHCLLEPNLGRLLREHLSPISAIVRKRLIEVLSSAVTEGGYALQSHLKACHGLFFMQRGAEMTSWSNSLFIDLDRRHGTIRATENHRLNSGFGDALEAHQRRTIEEAWIDPNLVRFSTGDDEPESAAAIRQRTRIRRLADVQVEYEVPWPLTFAFPLGCMRFYQAMFTTLLQARYAQWKLSSTLKLAKPETMHMRKFWALRRQAQWLVRTLIEFLQRDVLLDGSQRLCIALEGTISLDSAIQIHNEALERMAMLCFHRLEQAKVKELLGVAWRLGVEVVSNYEQFIGKSSREEDRQARRKRKERRKKRRDKAKRDGAPLGVIAEEDEEEEEEEEEEEGEDEREEEEREEEAGYAGYGTMARTAIAGAEGEANLGLATEAFDSNAVDASMSVDISASWMESETHKRERFRIECERQRKALHRLVEELKVSIDEQIGRIAAKAAVQAQDAIQADRALQEHDDCREKWQGLLYALAWSDMTY</sequence>
<comment type="similarity">
    <text evidence="2">Belongs to the TUBGCP family.</text>
</comment>
<dbReference type="InterPro" id="IPR007259">
    <property type="entry name" value="GCP"/>
</dbReference>
<dbReference type="GO" id="GO:0000278">
    <property type="term" value="P:mitotic cell cycle"/>
    <property type="evidence" value="ECO:0007669"/>
    <property type="project" value="TreeGrafter"/>
</dbReference>
<dbReference type="AlphaFoldDB" id="A0A5C3EAX5"/>
<evidence type="ECO:0000313" key="8">
    <source>
        <dbReference type="EMBL" id="SPO26781.1"/>
    </source>
</evidence>
<name>A0A5C3EAX5_9BASI</name>
<feature type="region of interest" description="Disordered" evidence="6">
    <location>
        <begin position="703"/>
        <end position="729"/>
    </location>
</feature>